<evidence type="ECO:0000313" key="7">
    <source>
        <dbReference type="Proteomes" id="UP000295783"/>
    </source>
</evidence>
<accession>A0A4R6WK91</accession>
<evidence type="ECO:0000256" key="4">
    <source>
        <dbReference type="SAM" id="Phobius"/>
    </source>
</evidence>
<evidence type="ECO:0000256" key="3">
    <source>
        <dbReference type="ARBA" id="ARBA00023136"/>
    </source>
</evidence>
<keyword evidence="1 4" id="KW-0812">Transmembrane</keyword>
<dbReference type="PANTHER" id="PTHR23534:SF1">
    <property type="entry name" value="MAJOR FACILITATOR SUPERFAMILY PROTEIN"/>
    <property type="match status" value="1"/>
</dbReference>
<dbReference type="InterPro" id="IPR011701">
    <property type="entry name" value="MFS"/>
</dbReference>
<dbReference type="PANTHER" id="PTHR23534">
    <property type="entry name" value="MFS PERMEASE"/>
    <property type="match status" value="1"/>
</dbReference>
<feature type="transmembrane region" description="Helical" evidence="4">
    <location>
        <begin position="48"/>
        <end position="69"/>
    </location>
</feature>
<dbReference type="AlphaFoldDB" id="A0A4R6WK91"/>
<proteinExistence type="predicted"/>
<feature type="transmembrane region" description="Helical" evidence="4">
    <location>
        <begin position="371"/>
        <end position="393"/>
    </location>
</feature>
<dbReference type="InterPro" id="IPR020846">
    <property type="entry name" value="MFS_dom"/>
</dbReference>
<sequence length="402" mass="42872">MNASTRHATHRVVLILALAQATAMTCNSIMIVTSALTGQLLAPNGGIATLPLALQFIATMATTFPASFLMKKWGRRKGFMLGAWIGILGGLVMAAAAYAANFWLFALGNTIFGVSAAFTLFYRFAAAEASDDAFRPKAISLVMAGGIIAAIFGPELAKLGQDFLTPHMFAGGFVFITLLSVLVVLLLLPLRLPPVAGDTPAALSETPRPLWEIAAQPLAVSAIAAAMLGYGVMSFVMTATPLAMAFCGFDLDSGIAFVIQWHVLAMFAPSFVTGHIIKRLGEFRVMSIGVACYAICIAIGLYGIDIRHFWGALVLLGLGWNFLYVAGTSQLTKCYRPSERAKVQAFNDCATFSGVALCSFVAGTVEQVFGWDWVLLGAIVPVALIALALAYGYHQHYRVVRV</sequence>
<feature type="transmembrane region" description="Helical" evidence="4">
    <location>
        <begin position="138"/>
        <end position="157"/>
    </location>
</feature>
<organism evidence="6 7">
    <name type="scientific">Dongia mobilis</name>
    <dbReference type="NCBI Taxonomy" id="578943"/>
    <lineage>
        <taxon>Bacteria</taxon>
        <taxon>Pseudomonadati</taxon>
        <taxon>Pseudomonadota</taxon>
        <taxon>Alphaproteobacteria</taxon>
        <taxon>Rhodospirillales</taxon>
        <taxon>Dongiaceae</taxon>
        <taxon>Dongia</taxon>
    </lineage>
</organism>
<dbReference type="EMBL" id="SNYW01000010">
    <property type="protein sequence ID" value="TDQ80946.1"/>
    <property type="molecule type" value="Genomic_DNA"/>
</dbReference>
<feature type="transmembrane region" description="Helical" evidence="4">
    <location>
        <begin position="12"/>
        <end position="36"/>
    </location>
</feature>
<feature type="transmembrane region" description="Helical" evidence="4">
    <location>
        <begin position="253"/>
        <end position="273"/>
    </location>
</feature>
<feature type="transmembrane region" description="Helical" evidence="4">
    <location>
        <begin position="81"/>
        <end position="100"/>
    </location>
</feature>
<keyword evidence="7" id="KW-1185">Reference proteome</keyword>
<dbReference type="Proteomes" id="UP000295783">
    <property type="component" value="Unassembled WGS sequence"/>
</dbReference>
<protein>
    <submittedName>
        <fullName evidence="6">Putative MFS family arabinose efflux permease</fullName>
    </submittedName>
</protein>
<feature type="transmembrane region" description="Helical" evidence="4">
    <location>
        <begin position="309"/>
        <end position="326"/>
    </location>
</feature>
<feature type="transmembrane region" description="Helical" evidence="4">
    <location>
        <begin position="346"/>
        <end position="365"/>
    </location>
</feature>
<dbReference type="SUPFAM" id="SSF103473">
    <property type="entry name" value="MFS general substrate transporter"/>
    <property type="match status" value="1"/>
</dbReference>
<evidence type="ECO:0000256" key="2">
    <source>
        <dbReference type="ARBA" id="ARBA00022989"/>
    </source>
</evidence>
<keyword evidence="3 4" id="KW-0472">Membrane</keyword>
<feature type="transmembrane region" description="Helical" evidence="4">
    <location>
        <begin position="285"/>
        <end position="303"/>
    </location>
</feature>
<feature type="domain" description="Major facilitator superfamily (MFS) profile" evidence="5">
    <location>
        <begin position="217"/>
        <end position="402"/>
    </location>
</feature>
<reference evidence="6 7" key="1">
    <citation type="submission" date="2019-03" db="EMBL/GenBank/DDBJ databases">
        <title>Genomic Encyclopedia of Type Strains, Phase III (KMG-III): the genomes of soil and plant-associated and newly described type strains.</title>
        <authorList>
            <person name="Whitman W."/>
        </authorList>
    </citation>
    <scope>NUCLEOTIDE SEQUENCE [LARGE SCALE GENOMIC DNA]</scope>
    <source>
        <strain evidence="6 7">CGMCC 1.7660</strain>
    </source>
</reference>
<evidence type="ECO:0000256" key="1">
    <source>
        <dbReference type="ARBA" id="ARBA00022692"/>
    </source>
</evidence>
<dbReference type="Pfam" id="PF07690">
    <property type="entry name" value="MFS_1"/>
    <property type="match status" value="1"/>
</dbReference>
<dbReference type="Gene3D" id="1.20.1250.20">
    <property type="entry name" value="MFS general substrate transporter like domains"/>
    <property type="match status" value="1"/>
</dbReference>
<keyword evidence="2 4" id="KW-1133">Transmembrane helix</keyword>
<dbReference type="RefSeq" id="WP_133614282.1">
    <property type="nucleotide sequence ID" value="NZ_SNYW01000010.1"/>
</dbReference>
<dbReference type="GO" id="GO:0022857">
    <property type="term" value="F:transmembrane transporter activity"/>
    <property type="evidence" value="ECO:0007669"/>
    <property type="project" value="InterPro"/>
</dbReference>
<feature type="transmembrane region" description="Helical" evidence="4">
    <location>
        <begin position="106"/>
        <end position="126"/>
    </location>
</feature>
<feature type="transmembrane region" description="Helical" evidence="4">
    <location>
        <begin position="169"/>
        <end position="190"/>
    </location>
</feature>
<dbReference type="PROSITE" id="PS50850">
    <property type="entry name" value="MFS"/>
    <property type="match status" value="1"/>
</dbReference>
<feature type="transmembrane region" description="Helical" evidence="4">
    <location>
        <begin position="210"/>
        <end position="233"/>
    </location>
</feature>
<evidence type="ECO:0000313" key="6">
    <source>
        <dbReference type="EMBL" id="TDQ80946.1"/>
    </source>
</evidence>
<gene>
    <name evidence="6" type="ORF">A8950_2816</name>
</gene>
<dbReference type="OrthoDB" id="8558006at2"/>
<comment type="caution">
    <text evidence="6">The sequence shown here is derived from an EMBL/GenBank/DDBJ whole genome shotgun (WGS) entry which is preliminary data.</text>
</comment>
<evidence type="ECO:0000259" key="5">
    <source>
        <dbReference type="PROSITE" id="PS50850"/>
    </source>
</evidence>
<dbReference type="InterPro" id="IPR036259">
    <property type="entry name" value="MFS_trans_sf"/>
</dbReference>
<name>A0A4R6WK91_9PROT</name>